<dbReference type="WBParaSite" id="RSKR_0000891500.1">
    <property type="protein sequence ID" value="RSKR_0000891500.1"/>
    <property type="gene ID" value="RSKR_0000891500"/>
</dbReference>
<accession>A0AC35UAC4</accession>
<name>A0AC35UAC4_9BILA</name>
<reference evidence="2" key="1">
    <citation type="submission" date="2016-11" db="UniProtKB">
        <authorList>
            <consortium name="WormBaseParasite"/>
        </authorList>
    </citation>
    <scope>IDENTIFICATION</scope>
    <source>
        <strain evidence="2">KR3021</strain>
    </source>
</reference>
<protein>
    <submittedName>
        <fullName evidence="2">Adenylyl cyclase-associated protein</fullName>
    </submittedName>
</protein>
<organism evidence="1 2">
    <name type="scientific">Rhabditophanes sp. KR3021</name>
    <dbReference type="NCBI Taxonomy" id="114890"/>
    <lineage>
        <taxon>Eukaryota</taxon>
        <taxon>Metazoa</taxon>
        <taxon>Ecdysozoa</taxon>
        <taxon>Nematoda</taxon>
        <taxon>Chromadorea</taxon>
        <taxon>Rhabditida</taxon>
        <taxon>Tylenchina</taxon>
        <taxon>Panagrolaimomorpha</taxon>
        <taxon>Strongyloidoidea</taxon>
        <taxon>Alloionematidae</taxon>
        <taxon>Rhabditophanes</taxon>
    </lineage>
</organism>
<evidence type="ECO:0000313" key="2">
    <source>
        <dbReference type="WBParaSite" id="RSKR_0000891500.1"/>
    </source>
</evidence>
<dbReference type="Proteomes" id="UP000095286">
    <property type="component" value="Unplaced"/>
</dbReference>
<sequence length="480" mass="52220">MSSELESLVKRLENTTARLEALSLQKPSLPPKPGHQIAAKSTGESMEAPNAVKIFDDQVSTAVTEFVNLSKKIGGDLNEAADKLAEIFNEQKNFIWFASSQTALSDNELGVKLGPISNLMQKVVAYKDSKRQSVNFNHLSTIAEGIQSTGWLAVQKTPAPFIKDGIDSSMFYVNRVRKDHKDDADKVHMEWCTSWINLLNALHTYVRQNHTTGLVWNSSPGNVPSGCMPVSASIKCGGPPPPPPVPKNLNAEQKKPSGGDAKAELLAALNKGAAVTSGLKTVTADMMTHKNPSLRLSSVVAADANTPGGQSTKVVSKAVAPKTPVKELRDGKTWCVEYFAGDQNIVINADIKQVVYIFKCDNCVIRVNGKVNSILMDNCKKTQLVFDSLLSQIEIINSQSIKIQTLGALPTVSIQKTDGCQIYLSKESLGAEIVQSKSSEMNISVPEGDDGDFIEYALPEQFKTTYNRDQKKIHTVMSDI</sequence>
<proteinExistence type="predicted"/>
<evidence type="ECO:0000313" key="1">
    <source>
        <dbReference type="Proteomes" id="UP000095286"/>
    </source>
</evidence>